<evidence type="ECO:0000313" key="4">
    <source>
        <dbReference type="Proteomes" id="UP000606274"/>
    </source>
</evidence>
<reference evidence="3" key="1">
    <citation type="submission" date="2020-08" db="EMBL/GenBank/DDBJ databases">
        <title>Chromosome-level assembly of Southern catfish (Silurus meridionalis) provides insights into visual adaptation to the nocturnal and benthic lifestyles.</title>
        <authorList>
            <person name="Zhang Y."/>
            <person name="Wang D."/>
            <person name="Peng Z."/>
        </authorList>
    </citation>
    <scope>NUCLEOTIDE SEQUENCE</scope>
    <source>
        <strain evidence="3">SWU-2019-XX</strain>
        <tissue evidence="3">Muscle</tissue>
    </source>
</reference>
<dbReference type="EMBL" id="JABFDY010000004">
    <property type="protein sequence ID" value="KAF7708824.1"/>
    <property type="molecule type" value="Genomic_DNA"/>
</dbReference>
<dbReference type="Proteomes" id="UP000606274">
    <property type="component" value="Unassembled WGS sequence"/>
</dbReference>
<dbReference type="InterPro" id="IPR008014">
    <property type="entry name" value="GSK3-bd"/>
</dbReference>
<organism evidence="3 4">
    <name type="scientific">Silurus meridionalis</name>
    <name type="common">Southern catfish</name>
    <name type="synonym">Silurus soldatovi meridionalis</name>
    <dbReference type="NCBI Taxonomy" id="175797"/>
    <lineage>
        <taxon>Eukaryota</taxon>
        <taxon>Metazoa</taxon>
        <taxon>Chordata</taxon>
        <taxon>Craniata</taxon>
        <taxon>Vertebrata</taxon>
        <taxon>Euteleostomi</taxon>
        <taxon>Actinopterygii</taxon>
        <taxon>Neopterygii</taxon>
        <taxon>Teleostei</taxon>
        <taxon>Ostariophysi</taxon>
        <taxon>Siluriformes</taxon>
        <taxon>Siluridae</taxon>
        <taxon>Silurus</taxon>
    </lineage>
</organism>
<dbReference type="OrthoDB" id="6381246at2759"/>
<sequence length="164" mass="18082">MPCRKENYILLEQSVTVDSKEVDALVTKIGEALQLHNNSATQQTMSRLHGLSSTSNTTATINGSNNGSNSNKAASAQKRAGCCIRLRNGRKATRASPYNIPGSSDQEWDHFAAWNRKGLDGTGNEDDPHQLLQELILSGNLIKEAVRRLQFSSETHRDFSKQID</sequence>
<accession>A0A8T0BP79</accession>
<proteinExistence type="inferred from homology"/>
<comment type="caution">
    <text evidence="3">The sequence shown here is derived from an EMBL/GenBank/DDBJ whole genome shotgun (WGS) entry which is preliminary data.</text>
</comment>
<dbReference type="PANTHER" id="PTHR35154:SF3">
    <property type="entry name" value="GBP PROTEIN"/>
    <property type="match status" value="1"/>
</dbReference>
<evidence type="ECO:0008006" key="5">
    <source>
        <dbReference type="Google" id="ProtNLM"/>
    </source>
</evidence>
<keyword evidence="4" id="KW-1185">Reference proteome</keyword>
<dbReference type="GO" id="GO:0005737">
    <property type="term" value="C:cytoplasm"/>
    <property type="evidence" value="ECO:0007669"/>
    <property type="project" value="TreeGrafter"/>
</dbReference>
<feature type="region of interest" description="Disordered" evidence="2">
    <location>
        <begin position="50"/>
        <end position="74"/>
    </location>
</feature>
<dbReference type="AlphaFoldDB" id="A0A8T0BP79"/>
<dbReference type="Pfam" id="PF05350">
    <property type="entry name" value="GSK-3_bind"/>
    <property type="match status" value="2"/>
</dbReference>
<evidence type="ECO:0000256" key="2">
    <source>
        <dbReference type="SAM" id="MobiDB-lite"/>
    </source>
</evidence>
<name>A0A8T0BP79_SILME</name>
<gene>
    <name evidence="3" type="ORF">HF521_017881</name>
</gene>
<protein>
    <recommendedName>
        <fullName evidence="5">GSK-3-binding protein</fullName>
    </recommendedName>
</protein>
<dbReference type="PANTHER" id="PTHR35154">
    <property type="entry name" value="GBP PROTEIN"/>
    <property type="match status" value="1"/>
</dbReference>
<feature type="compositionally biased region" description="Low complexity" evidence="2">
    <location>
        <begin position="52"/>
        <end position="74"/>
    </location>
</feature>
<evidence type="ECO:0000256" key="1">
    <source>
        <dbReference type="ARBA" id="ARBA00010422"/>
    </source>
</evidence>
<comment type="similarity">
    <text evidence="1">Belongs to the GSK-3-binding protein family.</text>
</comment>
<evidence type="ECO:0000313" key="3">
    <source>
        <dbReference type="EMBL" id="KAF7708824.1"/>
    </source>
</evidence>